<dbReference type="Proteomes" id="UP000190857">
    <property type="component" value="Unassembled WGS sequence"/>
</dbReference>
<keyword evidence="6" id="KW-0449">Lipoprotein</keyword>
<accession>A0A1T5KFD2</accession>
<dbReference type="GO" id="GO:0005886">
    <property type="term" value="C:plasma membrane"/>
    <property type="evidence" value="ECO:0007669"/>
    <property type="project" value="UniProtKB-SubCell"/>
</dbReference>
<dbReference type="SUPFAM" id="SSF53822">
    <property type="entry name" value="Periplasmic binding protein-like I"/>
    <property type="match status" value="1"/>
</dbReference>
<organism evidence="8 9">
    <name type="scientific">Okibacterium fritillariae</name>
    <dbReference type="NCBI Taxonomy" id="123320"/>
    <lineage>
        <taxon>Bacteria</taxon>
        <taxon>Bacillati</taxon>
        <taxon>Actinomycetota</taxon>
        <taxon>Actinomycetes</taxon>
        <taxon>Micrococcales</taxon>
        <taxon>Microbacteriaceae</taxon>
        <taxon>Okibacterium</taxon>
    </lineage>
</organism>
<proteinExistence type="inferred from homology"/>
<reference evidence="8 9" key="1">
    <citation type="submission" date="2017-02" db="EMBL/GenBank/DDBJ databases">
        <authorList>
            <person name="Peterson S.W."/>
        </authorList>
    </citation>
    <scope>NUCLEOTIDE SEQUENCE [LARGE SCALE GENOMIC DNA]</scope>
    <source>
        <strain evidence="8 9">VKM Ac-2059</strain>
    </source>
</reference>
<gene>
    <name evidence="8" type="ORF">SAMN06309945_2180</name>
</gene>
<sequence>MEETLTITFRKAAASSLAGVGLVALLAGCGSAPSSDNTSGGAAASDFLPCIVSDAGGFDDKSFNQSSYEGLVEAADTLGVEPKDVQSDKEDDYAPNITNLVDQGCGLIVTVGFALADATKAAAEENTDVDFVMLDDNSIDLENVKPVVYDTAQAAFLAGYTAAAYSKTGVVGTFGGSQFPTVTIFMDGFADGVAYFNEQKSKDVKVVGWDVKGQTGSFTGGFEANDTAKQLANALIDQNADVLLPVGGPIFLSAIEAVKDSGKDIAMIGVDADLYETAAADNGLFLTSILKQMKSGVTDIVEAAGKGDFDATPYVGTLENDGVGIAPFHDYESKVPADLQGELDTIKAGIIDGSITVESPSSPSTK</sequence>
<evidence type="ECO:0000256" key="3">
    <source>
        <dbReference type="ARBA" id="ARBA00022475"/>
    </source>
</evidence>
<evidence type="ECO:0000259" key="7">
    <source>
        <dbReference type="Pfam" id="PF02608"/>
    </source>
</evidence>
<evidence type="ECO:0000313" key="9">
    <source>
        <dbReference type="Proteomes" id="UP000190857"/>
    </source>
</evidence>
<evidence type="ECO:0000313" key="8">
    <source>
        <dbReference type="EMBL" id="SKC62391.1"/>
    </source>
</evidence>
<keyword evidence="9" id="KW-1185">Reference proteome</keyword>
<comment type="subcellular location">
    <subcellularLocation>
        <location evidence="1">Cell membrane</location>
        <topology evidence="1">Lipid-anchor</topology>
    </subcellularLocation>
</comment>
<dbReference type="STRING" id="123320.SAMN06309945_2180"/>
<evidence type="ECO:0000256" key="5">
    <source>
        <dbReference type="ARBA" id="ARBA00023136"/>
    </source>
</evidence>
<comment type="similarity">
    <text evidence="2">Belongs to the BMP lipoprotein family.</text>
</comment>
<evidence type="ECO:0000256" key="1">
    <source>
        <dbReference type="ARBA" id="ARBA00004193"/>
    </source>
</evidence>
<dbReference type="InterPro" id="IPR003760">
    <property type="entry name" value="PnrA-like"/>
</dbReference>
<feature type="domain" description="ABC transporter substrate-binding protein PnrA-like" evidence="7">
    <location>
        <begin position="52"/>
        <end position="326"/>
    </location>
</feature>
<dbReference type="PANTHER" id="PTHR34296:SF2">
    <property type="entry name" value="ABC TRANSPORTER GUANOSINE-BINDING PROTEIN NUPN"/>
    <property type="match status" value="1"/>
</dbReference>
<keyword evidence="4" id="KW-0732">Signal</keyword>
<name>A0A1T5KFD2_9MICO</name>
<evidence type="ECO:0000256" key="2">
    <source>
        <dbReference type="ARBA" id="ARBA00008610"/>
    </source>
</evidence>
<keyword evidence="3" id="KW-1003">Cell membrane</keyword>
<dbReference type="InterPro" id="IPR050957">
    <property type="entry name" value="BMP_lipoprotein"/>
</dbReference>
<dbReference type="InterPro" id="IPR028082">
    <property type="entry name" value="Peripla_BP_I"/>
</dbReference>
<keyword evidence="5" id="KW-0472">Membrane</keyword>
<dbReference type="PANTHER" id="PTHR34296">
    <property type="entry name" value="TRANSCRIPTIONAL ACTIVATOR PROTEIN MED"/>
    <property type="match status" value="1"/>
</dbReference>
<evidence type="ECO:0000256" key="6">
    <source>
        <dbReference type="ARBA" id="ARBA00023288"/>
    </source>
</evidence>
<dbReference type="Gene3D" id="3.40.50.2300">
    <property type="match status" value="2"/>
</dbReference>
<dbReference type="AlphaFoldDB" id="A0A1T5KFD2"/>
<dbReference type="EMBL" id="FUZP01000002">
    <property type="protein sequence ID" value="SKC62391.1"/>
    <property type="molecule type" value="Genomic_DNA"/>
</dbReference>
<protein>
    <submittedName>
        <fullName evidence="8">Nucleoside-binding protein</fullName>
    </submittedName>
</protein>
<dbReference type="CDD" id="cd06354">
    <property type="entry name" value="PBP1_PrnA-like"/>
    <property type="match status" value="1"/>
</dbReference>
<evidence type="ECO:0000256" key="4">
    <source>
        <dbReference type="ARBA" id="ARBA00022729"/>
    </source>
</evidence>
<dbReference type="Pfam" id="PF02608">
    <property type="entry name" value="Bmp"/>
    <property type="match status" value="1"/>
</dbReference>